<dbReference type="OrthoDB" id="37659at2759"/>
<dbReference type="InterPro" id="IPR002347">
    <property type="entry name" value="SDR_fam"/>
</dbReference>
<dbReference type="InterPro" id="IPR020904">
    <property type="entry name" value="Sc_DH/Rdtase_CS"/>
</dbReference>
<evidence type="ECO:0000313" key="5">
    <source>
        <dbReference type="Proteomes" id="UP000799428"/>
    </source>
</evidence>
<evidence type="ECO:0000256" key="1">
    <source>
        <dbReference type="ARBA" id="ARBA00006484"/>
    </source>
</evidence>
<dbReference type="PANTHER" id="PTHR44229:SF4">
    <property type="entry name" value="15-HYDROXYPROSTAGLANDIN DEHYDROGENASE [NAD(+)]"/>
    <property type="match status" value="1"/>
</dbReference>
<dbReference type="Pfam" id="PF00106">
    <property type="entry name" value="adh_short"/>
    <property type="match status" value="1"/>
</dbReference>
<name>A0A6G1KP41_9PLEO</name>
<dbReference type="PANTHER" id="PTHR44229">
    <property type="entry name" value="15-HYDROXYPROSTAGLANDIN DEHYDROGENASE [NAD(+)]"/>
    <property type="match status" value="1"/>
</dbReference>
<evidence type="ECO:0000256" key="3">
    <source>
        <dbReference type="ARBA" id="ARBA00023002"/>
    </source>
</evidence>
<keyword evidence="5" id="KW-1185">Reference proteome</keyword>
<dbReference type="GO" id="GO:0005737">
    <property type="term" value="C:cytoplasm"/>
    <property type="evidence" value="ECO:0007669"/>
    <property type="project" value="TreeGrafter"/>
</dbReference>
<sequence>MSSSPKTAFITGGSSGIGFALSTHLLAKDYHIFIADLETSGAQTLASQHNTPTTTKIHYAKTDVSSWSSQLSAFQAALKVLGRIDFVAPIAGVGERKWIPNAKEMQEMGEGEFREPNLTVVDVDLKGLMYTVGLAIQQFRRQEEDANGSRGKIGCVASICGLYAVPTLPIYTAAKHGVIGLVRTYGKLLPDEAITMNAVCPNIVRTGISTSAFYEKVEREGLLVNMKGLLDAFDDMLDSKASGDAYECGPKGGFVKRDGPEYLDQETERSCELVLERASPLHY</sequence>
<keyword evidence="2" id="KW-0521">NADP</keyword>
<dbReference type="Proteomes" id="UP000799428">
    <property type="component" value="Unassembled WGS sequence"/>
</dbReference>
<dbReference type="AlphaFoldDB" id="A0A6G1KP41"/>
<dbReference type="PRINTS" id="PR00081">
    <property type="entry name" value="GDHRDH"/>
</dbReference>
<gene>
    <name evidence="4" type="ORF">K504DRAFT_469103</name>
</gene>
<evidence type="ECO:0000313" key="4">
    <source>
        <dbReference type="EMBL" id="KAF2714666.1"/>
    </source>
</evidence>
<dbReference type="PROSITE" id="PS00061">
    <property type="entry name" value="ADH_SHORT"/>
    <property type="match status" value="1"/>
</dbReference>
<protein>
    <submittedName>
        <fullName evidence="4">NAD(P)-binding protein</fullName>
    </submittedName>
</protein>
<accession>A0A6G1KP41</accession>
<dbReference type="InterPro" id="IPR036291">
    <property type="entry name" value="NAD(P)-bd_dom_sf"/>
</dbReference>
<keyword evidence="3" id="KW-0560">Oxidoreductase</keyword>
<dbReference type="GO" id="GO:0016616">
    <property type="term" value="F:oxidoreductase activity, acting on the CH-OH group of donors, NAD or NADP as acceptor"/>
    <property type="evidence" value="ECO:0007669"/>
    <property type="project" value="TreeGrafter"/>
</dbReference>
<reference evidence="4" key="1">
    <citation type="journal article" date="2020" name="Stud. Mycol.">
        <title>101 Dothideomycetes genomes: a test case for predicting lifestyles and emergence of pathogens.</title>
        <authorList>
            <person name="Haridas S."/>
            <person name="Albert R."/>
            <person name="Binder M."/>
            <person name="Bloem J."/>
            <person name="Labutti K."/>
            <person name="Salamov A."/>
            <person name="Andreopoulos B."/>
            <person name="Baker S."/>
            <person name="Barry K."/>
            <person name="Bills G."/>
            <person name="Bluhm B."/>
            <person name="Cannon C."/>
            <person name="Castanera R."/>
            <person name="Culley D."/>
            <person name="Daum C."/>
            <person name="Ezra D."/>
            <person name="Gonzalez J."/>
            <person name="Henrissat B."/>
            <person name="Kuo A."/>
            <person name="Liang C."/>
            <person name="Lipzen A."/>
            <person name="Lutzoni F."/>
            <person name="Magnuson J."/>
            <person name="Mondo S."/>
            <person name="Nolan M."/>
            <person name="Ohm R."/>
            <person name="Pangilinan J."/>
            <person name="Park H.-J."/>
            <person name="Ramirez L."/>
            <person name="Alfaro M."/>
            <person name="Sun H."/>
            <person name="Tritt A."/>
            <person name="Yoshinaga Y."/>
            <person name="Zwiers L.-H."/>
            <person name="Turgeon B."/>
            <person name="Goodwin S."/>
            <person name="Spatafora J."/>
            <person name="Crous P."/>
            <person name="Grigoriev I."/>
        </authorList>
    </citation>
    <scope>NUCLEOTIDE SEQUENCE</scope>
    <source>
        <strain evidence="4">CBS 279.74</strain>
    </source>
</reference>
<dbReference type="EMBL" id="MU005764">
    <property type="protein sequence ID" value="KAF2714666.1"/>
    <property type="molecule type" value="Genomic_DNA"/>
</dbReference>
<proteinExistence type="inferred from homology"/>
<evidence type="ECO:0000256" key="2">
    <source>
        <dbReference type="ARBA" id="ARBA00022857"/>
    </source>
</evidence>
<organism evidence="4 5">
    <name type="scientific">Pleomassaria siparia CBS 279.74</name>
    <dbReference type="NCBI Taxonomy" id="1314801"/>
    <lineage>
        <taxon>Eukaryota</taxon>
        <taxon>Fungi</taxon>
        <taxon>Dikarya</taxon>
        <taxon>Ascomycota</taxon>
        <taxon>Pezizomycotina</taxon>
        <taxon>Dothideomycetes</taxon>
        <taxon>Pleosporomycetidae</taxon>
        <taxon>Pleosporales</taxon>
        <taxon>Pleomassariaceae</taxon>
        <taxon>Pleomassaria</taxon>
    </lineage>
</organism>
<comment type="similarity">
    <text evidence="1">Belongs to the short-chain dehydrogenases/reductases (SDR) family.</text>
</comment>
<dbReference type="Gene3D" id="3.40.50.720">
    <property type="entry name" value="NAD(P)-binding Rossmann-like Domain"/>
    <property type="match status" value="1"/>
</dbReference>
<dbReference type="SUPFAM" id="SSF51735">
    <property type="entry name" value="NAD(P)-binding Rossmann-fold domains"/>
    <property type="match status" value="1"/>
</dbReference>